<keyword evidence="3" id="KW-1185">Reference proteome</keyword>
<sequence>MRTPGTLSSTCAPVVNDVAGGRKTVIESTAASVDAPVIVSVSDDDAIIFSDELESVPSLDLESDDDDVLDGEEWSHDEDDDDEDSGLEDGLTERLRILADARALKNLASAFLHPEKPVSTTDGCSFGRNYFNRASAPERIENEEADEETELMEDMKMLKKAAIDYLHPEVGVHVEDGTVFGRNYFTRCSAPDMEDVEEANERAQVLADALALKQSAFSYLHPEVGVKSVNGACFGRNYFTRYSAPELEDVEEANERAQVLADALALKQSALSYLHPEVGVESANGACFGRNYFTRYSAPDLEDVEEANERAQVLADALALKQSAFSYLHPEVGVKSVNGACFGRNYFTRYSAPDLEDVEEANERAQVLADALALKQSAFSYLHPEVGVKSADGACFGRNYFTRYAAPDLEDVEEPNERAQVLADALALKQSALSYLHPEVGVKSVNGACFCRNYFTRYSAPDLEDVEEANERAQVLADALALKQSAFSYLHPEVGVKSADGACLVGRNYFTRYAAPDLEDVEEANERAQVLTDAFALKQSAFSYLHPEVGVKSVNGACFGRNYFTRCSAPDLEDVEEANERAQLLADAFALKQFAFSYLHPEVGVKSADGACFGRNYFTRYSAPDLEDVEEANERAQVLADALALKQSAFSYLHPEVGVKSVDGACFGRNYFTRYFAPLVTDIPVASPEQSFCADLSRLASSVKGANLPCVKSAKFSSSDNLLLSPKKSESSVNLFGLSEQVV</sequence>
<evidence type="ECO:0000313" key="2">
    <source>
        <dbReference type="EMBL" id="KAL3779902.1"/>
    </source>
</evidence>
<dbReference type="EMBL" id="JABMIG020000370">
    <property type="protein sequence ID" value="KAL3779902.1"/>
    <property type="molecule type" value="Genomic_DNA"/>
</dbReference>
<evidence type="ECO:0000313" key="3">
    <source>
        <dbReference type="Proteomes" id="UP001516023"/>
    </source>
</evidence>
<feature type="region of interest" description="Disordered" evidence="1">
    <location>
        <begin position="59"/>
        <end position="87"/>
    </location>
</feature>
<protein>
    <submittedName>
        <fullName evidence="2">Uncharacterized protein</fullName>
    </submittedName>
</protein>
<accession>A0ABD3NWY7</accession>
<evidence type="ECO:0000256" key="1">
    <source>
        <dbReference type="SAM" id="MobiDB-lite"/>
    </source>
</evidence>
<reference evidence="2 3" key="1">
    <citation type="journal article" date="2020" name="G3 (Bethesda)">
        <title>Improved Reference Genome for Cyclotella cryptica CCMP332, a Model for Cell Wall Morphogenesis, Salinity Adaptation, and Lipid Production in Diatoms (Bacillariophyta).</title>
        <authorList>
            <person name="Roberts W.R."/>
            <person name="Downey K.M."/>
            <person name="Ruck E.C."/>
            <person name="Traller J.C."/>
            <person name="Alverson A.J."/>
        </authorList>
    </citation>
    <scope>NUCLEOTIDE SEQUENCE [LARGE SCALE GENOMIC DNA]</scope>
    <source>
        <strain evidence="2 3">CCMP332</strain>
    </source>
</reference>
<gene>
    <name evidence="2" type="ORF">HJC23_010787</name>
</gene>
<comment type="caution">
    <text evidence="2">The sequence shown here is derived from an EMBL/GenBank/DDBJ whole genome shotgun (WGS) entry which is preliminary data.</text>
</comment>
<organism evidence="2 3">
    <name type="scientific">Cyclotella cryptica</name>
    <dbReference type="NCBI Taxonomy" id="29204"/>
    <lineage>
        <taxon>Eukaryota</taxon>
        <taxon>Sar</taxon>
        <taxon>Stramenopiles</taxon>
        <taxon>Ochrophyta</taxon>
        <taxon>Bacillariophyta</taxon>
        <taxon>Coscinodiscophyceae</taxon>
        <taxon>Thalassiosirophycidae</taxon>
        <taxon>Stephanodiscales</taxon>
        <taxon>Stephanodiscaceae</taxon>
        <taxon>Cyclotella</taxon>
    </lineage>
</organism>
<dbReference type="AlphaFoldDB" id="A0ABD3NWY7"/>
<feature type="compositionally biased region" description="Acidic residues" evidence="1">
    <location>
        <begin position="61"/>
        <end position="87"/>
    </location>
</feature>
<name>A0ABD3NWY7_9STRA</name>
<dbReference type="Proteomes" id="UP001516023">
    <property type="component" value="Unassembled WGS sequence"/>
</dbReference>
<proteinExistence type="predicted"/>